<accession>A0A2R6BBG3</accession>
<organism evidence="2 3">
    <name type="scientific">Candidatus Marsarchaeota G2 archaeon ECH_B_2</name>
    <dbReference type="NCBI Taxonomy" id="1978160"/>
    <lineage>
        <taxon>Archaea</taxon>
        <taxon>Candidatus Marsarchaeota</taxon>
        <taxon>Candidatus Marsarchaeota group 2</taxon>
    </lineage>
</organism>
<name>A0A2R6BBG3_9ARCH</name>
<dbReference type="Gene3D" id="3.30.9.10">
    <property type="entry name" value="D-Amino Acid Oxidase, subunit A, domain 2"/>
    <property type="match status" value="1"/>
</dbReference>
<dbReference type="Pfam" id="PF01266">
    <property type="entry name" value="DAO"/>
    <property type="match status" value="1"/>
</dbReference>
<dbReference type="AlphaFoldDB" id="A0A2R6BBG3"/>
<reference evidence="2 3" key="1">
    <citation type="submission" date="2017-04" db="EMBL/GenBank/DDBJ databases">
        <title>Novel microbial lineages endemic to geothermal iron-oxide mats fill important gaps in the evolutionary history of Archaea.</title>
        <authorList>
            <person name="Jay Z.J."/>
            <person name="Beam J.P."/>
            <person name="Dlakic M."/>
            <person name="Rusch D.B."/>
            <person name="Kozubal M.A."/>
            <person name="Inskeep W.P."/>
        </authorList>
    </citation>
    <scope>NUCLEOTIDE SEQUENCE [LARGE SCALE GENOMIC DNA]</scope>
    <source>
        <strain evidence="2">ECH_B_2</strain>
    </source>
</reference>
<evidence type="ECO:0000313" key="2">
    <source>
        <dbReference type="EMBL" id="PSN95798.1"/>
    </source>
</evidence>
<feature type="domain" description="FAD dependent oxidoreductase" evidence="1">
    <location>
        <begin position="38"/>
        <end position="385"/>
    </location>
</feature>
<evidence type="ECO:0000313" key="3">
    <source>
        <dbReference type="Proteomes" id="UP000241284"/>
    </source>
</evidence>
<dbReference type="InterPro" id="IPR052745">
    <property type="entry name" value="G3P_Oxidase/Oxidoreductase"/>
</dbReference>
<dbReference type="Proteomes" id="UP000241284">
    <property type="component" value="Unassembled WGS sequence"/>
</dbReference>
<dbReference type="Gene3D" id="3.50.50.60">
    <property type="entry name" value="FAD/NAD(P)-binding domain"/>
    <property type="match status" value="1"/>
</dbReference>
<dbReference type="InterPro" id="IPR036188">
    <property type="entry name" value="FAD/NAD-bd_sf"/>
</dbReference>
<dbReference type="SUPFAM" id="SSF51905">
    <property type="entry name" value="FAD/NAD(P)-binding domain"/>
    <property type="match status" value="1"/>
</dbReference>
<dbReference type="PANTHER" id="PTHR42720:SF1">
    <property type="entry name" value="GLYCEROL 3-PHOSPHATE OXIDASE"/>
    <property type="match status" value="1"/>
</dbReference>
<dbReference type="PANTHER" id="PTHR42720">
    <property type="entry name" value="GLYCEROL-3-PHOSPHATE DEHYDROGENASE"/>
    <property type="match status" value="1"/>
</dbReference>
<comment type="caution">
    <text evidence="2">The sequence shown here is derived from an EMBL/GenBank/DDBJ whole genome shotgun (WGS) entry which is preliminary data.</text>
</comment>
<proteinExistence type="predicted"/>
<dbReference type="EMBL" id="NEXH01000006">
    <property type="protein sequence ID" value="PSN95798.1"/>
    <property type="molecule type" value="Genomic_DNA"/>
</dbReference>
<evidence type="ECO:0000259" key="1">
    <source>
        <dbReference type="Pfam" id="PF01266"/>
    </source>
</evidence>
<sequence>MVCDGHVFIAECVCIHVVSDPTMRGGVSTADHEGLDYDVAIIGAGITGLMTAYTLAEEGYRVGVFEAASGPGQGVTANQSEVIHVVQLPFGSVKSKLAREGNLMYDELCARLGVPFKRVSALLVVRSRLTLAPLLLGYLYLRLNLRGRFGVRITGSRGAFELEPRLSDKVKGAIVVDGYGVVDSKRLIAKLHEHLAGKVDFHFNCEVLSGKPQGPVFQLRTTRGDFACKCVVNAAGLYADEVAARLGLRVEPIKPGLGVMTEYGGLEVNSIIAPFSLIQRGRTKGGGIIPTMRGTVIFGPNLRLLERKSEAEPTDDDVRELESKFQPLLRVRGKLLRVYAGVRPLSPHGDFLLLEGYSGKLINLIGIESPGLTAAPALGRLVAQRVKSVLGVHQNSAVGEGLDRAGVGAVRGGVDSGVDGV</sequence>
<dbReference type="InterPro" id="IPR006076">
    <property type="entry name" value="FAD-dep_OxRdtase"/>
</dbReference>
<gene>
    <name evidence="2" type="ORF">B9Q06_04265</name>
</gene>
<protein>
    <recommendedName>
        <fullName evidence="1">FAD dependent oxidoreductase domain-containing protein</fullName>
    </recommendedName>
</protein>